<dbReference type="InterPro" id="IPR029057">
    <property type="entry name" value="PRTase-like"/>
</dbReference>
<feature type="domain" description="Bacterial purine repressor N-terminal" evidence="7">
    <location>
        <begin position="9"/>
        <end position="78"/>
    </location>
</feature>
<feature type="domain" description="Phosphoribosyltransferase" evidence="6">
    <location>
        <begin position="111"/>
        <end position="256"/>
    </location>
</feature>
<dbReference type="InterPro" id="IPR036390">
    <property type="entry name" value="WH_DNA-bd_sf"/>
</dbReference>
<evidence type="ECO:0000313" key="9">
    <source>
        <dbReference type="Proteomes" id="UP000198833"/>
    </source>
</evidence>
<keyword evidence="9" id="KW-1185">Reference proteome</keyword>
<evidence type="ECO:0000313" key="8">
    <source>
        <dbReference type="EMBL" id="SEQ13540.1"/>
    </source>
</evidence>
<dbReference type="Gene3D" id="1.10.10.10">
    <property type="entry name" value="Winged helix-like DNA-binding domain superfamily/Winged helix DNA-binding domain"/>
    <property type="match status" value="1"/>
</dbReference>
<dbReference type="Proteomes" id="UP000198833">
    <property type="component" value="Unassembled WGS sequence"/>
</dbReference>
<evidence type="ECO:0000259" key="6">
    <source>
        <dbReference type="Pfam" id="PF00156"/>
    </source>
</evidence>
<keyword evidence="2" id="KW-0805">Transcription regulation</keyword>
<dbReference type="SUPFAM" id="SSF46785">
    <property type="entry name" value="Winged helix' DNA-binding domain"/>
    <property type="match status" value="1"/>
</dbReference>
<evidence type="ECO:0000256" key="4">
    <source>
        <dbReference type="ARBA" id="ARBA00023163"/>
    </source>
</evidence>
<comment type="similarity">
    <text evidence="5">Belongs to the purine/pyrimidine phosphoribosyltransferase family. PurR subfamily.</text>
</comment>
<dbReference type="PANTHER" id="PTHR43864">
    <property type="entry name" value="HYPOXANTHINE/GUANINE PHOSPHORIBOSYLTRANSFERASE"/>
    <property type="match status" value="1"/>
</dbReference>
<keyword evidence="3" id="KW-0238">DNA-binding</keyword>
<dbReference type="InterPro" id="IPR050118">
    <property type="entry name" value="Pur/Pyrimidine_PRTase"/>
</dbReference>
<comment type="subunit">
    <text evidence="1">Homodimer.</text>
</comment>
<accession>A0A1H9DJ66</accession>
<protein>
    <submittedName>
        <fullName evidence="8">Purine operon repressor, PurR</fullName>
    </submittedName>
</protein>
<keyword evidence="4" id="KW-0804">Transcription</keyword>
<dbReference type="OrthoDB" id="4213751at2"/>
<dbReference type="InterPro" id="IPR015265">
    <property type="entry name" value="PuR_N"/>
</dbReference>
<evidence type="ECO:0000259" key="7">
    <source>
        <dbReference type="Pfam" id="PF09182"/>
    </source>
</evidence>
<evidence type="ECO:0000256" key="1">
    <source>
        <dbReference type="ARBA" id="ARBA00011738"/>
    </source>
</evidence>
<gene>
    <name evidence="8" type="ORF">SAMN04488558_105160</name>
</gene>
<dbReference type="RefSeq" id="WP_092571732.1">
    <property type="nucleotide sequence ID" value="NZ_CALUDV010000019.1"/>
</dbReference>
<reference evidence="8 9" key="1">
    <citation type="submission" date="2016-10" db="EMBL/GenBank/DDBJ databases">
        <authorList>
            <person name="de Groot N.N."/>
        </authorList>
    </citation>
    <scope>NUCLEOTIDE SEQUENCE [LARGE SCALE GENOMIC DNA]</scope>
    <source>
        <strain evidence="8 9">DSM 15695</strain>
    </source>
</reference>
<dbReference type="STRING" id="89093.SAMN04488558_105160"/>
<dbReference type="GO" id="GO:0045982">
    <property type="term" value="P:negative regulation of purine nucleobase metabolic process"/>
    <property type="evidence" value="ECO:0007669"/>
    <property type="project" value="InterPro"/>
</dbReference>
<dbReference type="AlphaFoldDB" id="A0A1H9DJ66"/>
<dbReference type="SUPFAM" id="SSF53271">
    <property type="entry name" value="PRTase-like"/>
    <property type="match status" value="1"/>
</dbReference>
<dbReference type="EMBL" id="FOEN01000005">
    <property type="protein sequence ID" value="SEQ13540.1"/>
    <property type="molecule type" value="Genomic_DNA"/>
</dbReference>
<proteinExistence type="inferred from homology"/>
<dbReference type="CDD" id="cd06223">
    <property type="entry name" value="PRTases_typeI"/>
    <property type="match status" value="1"/>
</dbReference>
<dbReference type="Pfam" id="PF09182">
    <property type="entry name" value="PuR_N"/>
    <property type="match status" value="1"/>
</dbReference>
<dbReference type="Gene3D" id="3.40.50.2020">
    <property type="match status" value="1"/>
</dbReference>
<sequence length="279" mass="31425">MEGKSMKVKRNQRLIYLTNYFVEHPNQLISLSYFADLFDIAKSSLSEDIQFIKEIFQQYNLGVVETIAGVSGGVIYSPQVSKAERQALINEMTELMTDIHRILPGNYIQLNDILQNPSTLIQAAKIIAEYYRHQEIDAIMTIETQGVGLAAAVARYLNIQYVVVRRDSNETSGPTISVNYISGSHQTVRKMELAKNSLQAHSRVLIIDDFMRNGGTVNGLISLLKEFDCQCIGTCVFAENVLKQNTDLPPYESLFKVEIVYNKEEKAFELKVETGTVLA</sequence>
<evidence type="ECO:0000256" key="2">
    <source>
        <dbReference type="ARBA" id="ARBA00023015"/>
    </source>
</evidence>
<dbReference type="InterPro" id="IPR036388">
    <property type="entry name" value="WH-like_DNA-bd_sf"/>
</dbReference>
<evidence type="ECO:0000256" key="3">
    <source>
        <dbReference type="ARBA" id="ARBA00023125"/>
    </source>
</evidence>
<dbReference type="NCBIfam" id="TIGR01743">
    <property type="entry name" value="purR_Bsub"/>
    <property type="match status" value="1"/>
</dbReference>
<evidence type="ECO:0000256" key="5">
    <source>
        <dbReference type="ARBA" id="ARBA00049656"/>
    </source>
</evidence>
<dbReference type="Pfam" id="PF00156">
    <property type="entry name" value="Pribosyltran"/>
    <property type="match status" value="1"/>
</dbReference>
<dbReference type="GO" id="GO:0045892">
    <property type="term" value="P:negative regulation of DNA-templated transcription"/>
    <property type="evidence" value="ECO:0007669"/>
    <property type="project" value="InterPro"/>
</dbReference>
<name>A0A1H9DJ66_9LACT</name>
<dbReference type="InterPro" id="IPR000836">
    <property type="entry name" value="PRTase_dom"/>
</dbReference>
<dbReference type="GO" id="GO:0003677">
    <property type="term" value="F:DNA binding"/>
    <property type="evidence" value="ECO:0007669"/>
    <property type="project" value="UniProtKB-KW"/>
</dbReference>
<organism evidence="8 9">
    <name type="scientific">Ignavigranum ruoffiae</name>
    <dbReference type="NCBI Taxonomy" id="89093"/>
    <lineage>
        <taxon>Bacteria</taxon>
        <taxon>Bacillati</taxon>
        <taxon>Bacillota</taxon>
        <taxon>Bacilli</taxon>
        <taxon>Lactobacillales</taxon>
        <taxon>Aerococcaceae</taxon>
        <taxon>Ignavigranum</taxon>
    </lineage>
</organism>
<dbReference type="PANTHER" id="PTHR43864:SF2">
    <property type="entry name" value="PUR OPERON REPRESSOR"/>
    <property type="match status" value="1"/>
</dbReference>
<dbReference type="InterPro" id="IPR010078">
    <property type="entry name" value="PurR_Bsub"/>
</dbReference>